<sequence length="133" mass="15176">MDDKFSLKQMKSISFEELQKLLKELKSELEAKISLAIAEVTNPKFVKNTGAINSVYLNDKLRRDKYFEQCESIISELNNLGHNLSPLDLDSDINFENTSVSWAMLNKQGEVCGLELEFFPKETKVLWVVSPST</sequence>
<keyword evidence="3" id="KW-1185">Reference proteome</keyword>
<name>A0ABY3MSM1_9GAMM</name>
<comment type="caution">
    <text evidence="2">The sequence shown here is derived from an EMBL/GenBank/DDBJ whole genome shotgun (WGS) entry which is preliminary data.</text>
</comment>
<evidence type="ECO:0000313" key="3">
    <source>
        <dbReference type="Proteomes" id="UP000815846"/>
    </source>
</evidence>
<protein>
    <submittedName>
        <fullName evidence="2">Uncharacterized protein</fullName>
    </submittedName>
</protein>
<keyword evidence="1" id="KW-0175">Coiled coil</keyword>
<evidence type="ECO:0000313" key="2">
    <source>
        <dbReference type="EMBL" id="TYK64189.1"/>
    </source>
</evidence>
<dbReference type="EMBL" id="PJAI02000042">
    <property type="protein sequence ID" value="TYK64189.1"/>
    <property type="molecule type" value="Genomic_DNA"/>
</dbReference>
<dbReference type="RefSeq" id="WP_101344007.1">
    <property type="nucleotide sequence ID" value="NZ_PJAI02000042.1"/>
</dbReference>
<evidence type="ECO:0000256" key="1">
    <source>
        <dbReference type="SAM" id="Coils"/>
    </source>
</evidence>
<gene>
    <name evidence="2" type="ORF">CWS31_016955</name>
</gene>
<proteinExistence type="predicted"/>
<accession>A0ABY3MSM1</accession>
<dbReference type="Proteomes" id="UP000815846">
    <property type="component" value="Unassembled WGS sequence"/>
</dbReference>
<reference evidence="2 3" key="1">
    <citation type="submission" date="2019-08" db="EMBL/GenBank/DDBJ databases">
        <title>Microbe sample from Colwellia echini.</title>
        <authorList>
            <person name="Christiansen L."/>
            <person name="Pathiraja D."/>
            <person name="Schultz-Johansen M."/>
            <person name="Choi I.-G."/>
            <person name="Stougaard P."/>
        </authorList>
    </citation>
    <scope>NUCLEOTIDE SEQUENCE [LARGE SCALE GENOMIC DNA]</scope>
    <source>
        <strain evidence="2 3">A3</strain>
    </source>
</reference>
<feature type="coiled-coil region" evidence="1">
    <location>
        <begin position="8"/>
        <end position="35"/>
    </location>
</feature>
<organism evidence="2 3">
    <name type="scientific">Colwellia echini</name>
    <dbReference type="NCBI Taxonomy" id="1982103"/>
    <lineage>
        <taxon>Bacteria</taxon>
        <taxon>Pseudomonadati</taxon>
        <taxon>Pseudomonadota</taxon>
        <taxon>Gammaproteobacteria</taxon>
        <taxon>Alteromonadales</taxon>
        <taxon>Colwelliaceae</taxon>
        <taxon>Colwellia</taxon>
    </lineage>
</organism>